<dbReference type="GO" id="GO:0005524">
    <property type="term" value="F:ATP binding"/>
    <property type="evidence" value="ECO:0007669"/>
    <property type="project" value="UniProtKB-KW"/>
</dbReference>
<feature type="domain" description="ABC transmembrane type-1" evidence="9">
    <location>
        <begin position="144"/>
        <end position="321"/>
    </location>
</feature>
<feature type="transmembrane region" description="Helical" evidence="7">
    <location>
        <begin position="68"/>
        <end position="87"/>
    </location>
</feature>
<dbReference type="AlphaFoldDB" id="A0A3B0CK61"/>
<dbReference type="SUPFAM" id="SSF52540">
    <property type="entry name" value="P-loop containing nucleoside triphosphate hydrolases"/>
    <property type="match status" value="1"/>
</dbReference>
<dbReference type="PANTHER" id="PTHR43394:SF1">
    <property type="entry name" value="ATP-BINDING CASSETTE SUB-FAMILY B MEMBER 10, MITOCHONDRIAL"/>
    <property type="match status" value="1"/>
</dbReference>
<evidence type="ECO:0000256" key="1">
    <source>
        <dbReference type="ARBA" id="ARBA00004651"/>
    </source>
</evidence>
<evidence type="ECO:0000259" key="8">
    <source>
        <dbReference type="PROSITE" id="PS50893"/>
    </source>
</evidence>
<dbReference type="Pfam" id="PF00005">
    <property type="entry name" value="ABC_tran"/>
    <property type="match status" value="1"/>
</dbReference>
<comment type="caution">
    <text evidence="10">The sequence shown here is derived from an EMBL/GenBank/DDBJ whole genome shotgun (WGS) entry which is preliminary data.</text>
</comment>
<evidence type="ECO:0000313" key="10">
    <source>
        <dbReference type="EMBL" id="RKN86065.1"/>
    </source>
</evidence>
<evidence type="ECO:0000256" key="5">
    <source>
        <dbReference type="ARBA" id="ARBA00022989"/>
    </source>
</evidence>
<keyword evidence="2 7" id="KW-0812">Transmembrane</keyword>
<dbReference type="InterPro" id="IPR003439">
    <property type="entry name" value="ABC_transporter-like_ATP-bd"/>
</dbReference>
<feature type="transmembrane region" description="Helical" evidence="7">
    <location>
        <begin position="35"/>
        <end position="56"/>
    </location>
</feature>
<protein>
    <submittedName>
        <fullName evidence="10">ABC transporter ATP-binding protein</fullName>
    </submittedName>
</protein>
<dbReference type="Gene3D" id="1.20.1560.10">
    <property type="entry name" value="ABC transporter type 1, transmembrane domain"/>
    <property type="match status" value="1"/>
</dbReference>
<feature type="domain" description="ABC transporter" evidence="8">
    <location>
        <begin position="356"/>
        <end position="596"/>
    </location>
</feature>
<dbReference type="InterPro" id="IPR011527">
    <property type="entry name" value="ABC1_TM_dom"/>
</dbReference>
<organism evidence="10 11">
    <name type="scientific">Paenibacillus ginsengarvi</name>
    <dbReference type="NCBI Taxonomy" id="400777"/>
    <lineage>
        <taxon>Bacteria</taxon>
        <taxon>Bacillati</taxon>
        <taxon>Bacillota</taxon>
        <taxon>Bacilli</taxon>
        <taxon>Bacillales</taxon>
        <taxon>Paenibacillaceae</taxon>
        <taxon>Paenibacillus</taxon>
    </lineage>
</organism>
<dbReference type="RefSeq" id="WP_120745758.1">
    <property type="nucleotide sequence ID" value="NZ_RBAH01000002.1"/>
</dbReference>
<sequence>MEVSKQSAAYGFFSNLIFMIREQWNFDKKGVFVPFVRIPSDIAVSLLGIWIPKVVLDAIANSVPASEFVMQLSVLTMAMMVLMYVSYYTEQSIYRNSVRIWNLHFYIRKSWKIVDMDYPQFASPAGKTKIERSHQALNRNVNVNMVSIYPHFVELLKNAFGFLSFCALLIWLNPLIILLLLLSYAVNVLVVLHIEKWQHQTKDERAQIDRKLDYVVSRTSDSSIAKDIRIYNMKTWIDSMSEFFMREQYNWQNKIASKRYRQALLEALLIVVRNGGAYVYLIWKMDHHEISIGEFVLYFGAITGFGQWLEQIVGRIGKLSTAHYKVNDYRHLIDTTDKMRRTEGAPLPPTDEPVEIVLDNVSFHYEGSKELILDRIHLNIRKGERLAIVGTNGAGKTTLVKLICGLLEPVSGRVLLNGTDIKEFNRDEYYTLITAVFQNVCLLPVSIANNITFCSDEEVDWEKLYTCTELAGIKSKIESLPNGFATNLVPSVTDQGVQLSGGENQKLLLARALYKDAPLIILDEPTAALDPIAENQMYLKYDELTKNKTALFISHRLSSTRFCDRIILIQDKTITETGTHDELMALGGAYKEIFDIQSQYYQRNAGEEAV</sequence>
<dbReference type="EMBL" id="RBAH01000002">
    <property type="protein sequence ID" value="RKN86065.1"/>
    <property type="molecule type" value="Genomic_DNA"/>
</dbReference>
<evidence type="ECO:0000256" key="2">
    <source>
        <dbReference type="ARBA" id="ARBA00022692"/>
    </source>
</evidence>
<dbReference type="InterPro" id="IPR003593">
    <property type="entry name" value="AAA+_ATPase"/>
</dbReference>
<dbReference type="InterPro" id="IPR027417">
    <property type="entry name" value="P-loop_NTPase"/>
</dbReference>
<keyword evidence="6 7" id="KW-0472">Membrane</keyword>
<evidence type="ECO:0000313" key="11">
    <source>
        <dbReference type="Proteomes" id="UP000282311"/>
    </source>
</evidence>
<evidence type="ECO:0000256" key="7">
    <source>
        <dbReference type="SAM" id="Phobius"/>
    </source>
</evidence>
<gene>
    <name evidence="10" type="ORF">D7M11_03365</name>
</gene>
<dbReference type="SUPFAM" id="SSF90123">
    <property type="entry name" value="ABC transporter transmembrane region"/>
    <property type="match status" value="1"/>
</dbReference>
<keyword evidence="4 10" id="KW-0067">ATP-binding</keyword>
<feature type="transmembrane region" description="Helical" evidence="7">
    <location>
        <begin position="159"/>
        <end position="192"/>
    </location>
</feature>
<dbReference type="InterPro" id="IPR036640">
    <property type="entry name" value="ABC1_TM_sf"/>
</dbReference>
<name>A0A3B0CK61_9BACL</name>
<dbReference type="InterPro" id="IPR039421">
    <property type="entry name" value="Type_1_exporter"/>
</dbReference>
<dbReference type="SMART" id="SM00382">
    <property type="entry name" value="AAA"/>
    <property type="match status" value="1"/>
</dbReference>
<evidence type="ECO:0000259" key="9">
    <source>
        <dbReference type="PROSITE" id="PS50929"/>
    </source>
</evidence>
<dbReference type="GO" id="GO:0016887">
    <property type="term" value="F:ATP hydrolysis activity"/>
    <property type="evidence" value="ECO:0007669"/>
    <property type="project" value="InterPro"/>
</dbReference>
<accession>A0A3B0CK61</accession>
<reference evidence="10 11" key="1">
    <citation type="journal article" date="2007" name="Int. J. Syst. Evol. Microbiol.">
        <title>Paenibacillus ginsengarvi sp. nov., isolated from soil from ginseng cultivation.</title>
        <authorList>
            <person name="Yoon M.H."/>
            <person name="Ten L.N."/>
            <person name="Im W.T."/>
        </authorList>
    </citation>
    <scope>NUCLEOTIDE SEQUENCE [LARGE SCALE GENOMIC DNA]</scope>
    <source>
        <strain evidence="10 11">KCTC 13059</strain>
    </source>
</reference>
<dbReference type="GO" id="GO:0015421">
    <property type="term" value="F:ABC-type oligopeptide transporter activity"/>
    <property type="evidence" value="ECO:0007669"/>
    <property type="project" value="TreeGrafter"/>
</dbReference>
<evidence type="ECO:0000256" key="3">
    <source>
        <dbReference type="ARBA" id="ARBA00022741"/>
    </source>
</evidence>
<dbReference type="GO" id="GO:0005886">
    <property type="term" value="C:plasma membrane"/>
    <property type="evidence" value="ECO:0007669"/>
    <property type="project" value="UniProtKB-SubCell"/>
</dbReference>
<keyword evidence="5 7" id="KW-1133">Transmembrane helix</keyword>
<proteinExistence type="predicted"/>
<keyword evidence="11" id="KW-1185">Reference proteome</keyword>
<keyword evidence="3" id="KW-0547">Nucleotide-binding</keyword>
<dbReference type="Proteomes" id="UP000282311">
    <property type="component" value="Unassembled WGS sequence"/>
</dbReference>
<dbReference type="PANTHER" id="PTHR43394">
    <property type="entry name" value="ATP-DEPENDENT PERMEASE MDL1, MITOCHONDRIAL"/>
    <property type="match status" value="1"/>
</dbReference>
<dbReference type="Gene3D" id="3.40.50.300">
    <property type="entry name" value="P-loop containing nucleotide triphosphate hydrolases"/>
    <property type="match status" value="1"/>
</dbReference>
<evidence type="ECO:0000256" key="4">
    <source>
        <dbReference type="ARBA" id="ARBA00022840"/>
    </source>
</evidence>
<dbReference type="OrthoDB" id="9806127at2"/>
<evidence type="ECO:0000256" key="6">
    <source>
        <dbReference type="ARBA" id="ARBA00023136"/>
    </source>
</evidence>
<dbReference type="PROSITE" id="PS50929">
    <property type="entry name" value="ABC_TM1F"/>
    <property type="match status" value="1"/>
</dbReference>
<dbReference type="PROSITE" id="PS50893">
    <property type="entry name" value="ABC_TRANSPORTER_2"/>
    <property type="match status" value="1"/>
</dbReference>
<comment type="subcellular location">
    <subcellularLocation>
        <location evidence="1">Cell membrane</location>
        <topology evidence="1">Multi-pass membrane protein</topology>
    </subcellularLocation>
</comment>